<sequence>MPRPSIKTQRLGGAAAAPPKRHRKGLDGFRVGAHADLRVGFDPGAKKAIPKCPRRCTPCQVFHAAAEDGAAAFAAAVGLHGAPAVVRAGAAAGGVDISAYGFSTEVSSAYGDDDIDVQEELRDLRQQIGTAISMGQVSVPHAHSPSFAGVSAAVPSTGGAFSGAGGVVSSLMAHIFPPTEEFPGGVELVPVRHHVQTRRIAGAAAGLGGMSNGTGGISAHRRPGDV</sequence>
<gene>
    <name evidence="2" type="ORF">CYMTET_7281</name>
</gene>
<dbReference type="AlphaFoldDB" id="A0AAE0GVB4"/>
<comment type="caution">
    <text evidence="2">The sequence shown here is derived from an EMBL/GenBank/DDBJ whole genome shotgun (WGS) entry which is preliminary data.</text>
</comment>
<evidence type="ECO:0000256" key="1">
    <source>
        <dbReference type="SAM" id="MobiDB-lite"/>
    </source>
</evidence>
<organism evidence="2 3">
    <name type="scientific">Cymbomonas tetramitiformis</name>
    <dbReference type="NCBI Taxonomy" id="36881"/>
    <lineage>
        <taxon>Eukaryota</taxon>
        <taxon>Viridiplantae</taxon>
        <taxon>Chlorophyta</taxon>
        <taxon>Pyramimonadophyceae</taxon>
        <taxon>Pyramimonadales</taxon>
        <taxon>Pyramimonadaceae</taxon>
        <taxon>Cymbomonas</taxon>
    </lineage>
</organism>
<proteinExistence type="predicted"/>
<name>A0AAE0GVB4_9CHLO</name>
<protein>
    <submittedName>
        <fullName evidence="2">Uncharacterized protein</fullName>
    </submittedName>
</protein>
<evidence type="ECO:0000313" key="2">
    <source>
        <dbReference type="EMBL" id="KAK3285100.1"/>
    </source>
</evidence>
<evidence type="ECO:0000313" key="3">
    <source>
        <dbReference type="Proteomes" id="UP001190700"/>
    </source>
</evidence>
<accession>A0AAE0GVB4</accession>
<dbReference type="EMBL" id="LGRX02001963">
    <property type="protein sequence ID" value="KAK3285100.1"/>
    <property type="molecule type" value="Genomic_DNA"/>
</dbReference>
<feature type="region of interest" description="Disordered" evidence="1">
    <location>
        <begin position="1"/>
        <end position="27"/>
    </location>
</feature>
<keyword evidence="3" id="KW-1185">Reference proteome</keyword>
<dbReference type="Proteomes" id="UP001190700">
    <property type="component" value="Unassembled WGS sequence"/>
</dbReference>
<reference evidence="2 3" key="1">
    <citation type="journal article" date="2015" name="Genome Biol. Evol.">
        <title>Comparative Genomics of a Bacterivorous Green Alga Reveals Evolutionary Causalities and Consequences of Phago-Mixotrophic Mode of Nutrition.</title>
        <authorList>
            <person name="Burns J.A."/>
            <person name="Paasch A."/>
            <person name="Narechania A."/>
            <person name="Kim E."/>
        </authorList>
    </citation>
    <scope>NUCLEOTIDE SEQUENCE [LARGE SCALE GENOMIC DNA]</scope>
    <source>
        <strain evidence="2 3">PLY_AMNH</strain>
    </source>
</reference>